<dbReference type="PANTHER" id="PTHR14430:SF0">
    <property type="entry name" value="SEC2P DOMAIN-CONTAINING PROTEIN"/>
    <property type="match status" value="1"/>
</dbReference>
<dbReference type="GO" id="GO:0005085">
    <property type="term" value="F:guanyl-nucleotide exchange factor activity"/>
    <property type="evidence" value="ECO:0007669"/>
    <property type="project" value="InterPro"/>
</dbReference>
<feature type="region of interest" description="Disordered" evidence="3">
    <location>
        <begin position="210"/>
        <end position="241"/>
    </location>
</feature>
<organism evidence="5 6">
    <name type="scientific">Pneumocystis jirovecii (strain RU7)</name>
    <name type="common">Human pneumocystis pneumonia agent</name>
    <dbReference type="NCBI Taxonomy" id="1408657"/>
    <lineage>
        <taxon>Eukaryota</taxon>
        <taxon>Fungi</taxon>
        <taxon>Dikarya</taxon>
        <taxon>Ascomycota</taxon>
        <taxon>Taphrinomycotina</taxon>
        <taxon>Pneumocystomycetes</taxon>
        <taxon>Pneumocystaceae</taxon>
        <taxon>Pneumocystis</taxon>
    </lineage>
</organism>
<dbReference type="GeneID" id="28939919"/>
<proteinExistence type="predicted"/>
<dbReference type="InterPro" id="IPR009449">
    <property type="entry name" value="Sec2_N"/>
</dbReference>
<dbReference type="OrthoDB" id="1748564at2759"/>
<feature type="coiled-coil region" evidence="2">
    <location>
        <begin position="61"/>
        <end position="159"/>
    </location>
</feature>
<evidence type="ECO:0000259" key="4">
    <source>
        <dbReference type="Pfam" id="PF06428"/>
    </source>
</evidence>
<dbReference type="SUPFAM" id="SSF144284">
    <property type="entry name" value="Sec2 N-terminal region"/>
    <property type="match status" value="1"/>
</dbReference>
<name>A0A0W4ZSH1_PNEJ7</name>
<evidence type="ECO:0000256" key="3">
    <source>
        <dbReference type="SAM" id="MobiDB-lite"/>
    </source>
</evidence>
<accession>A0A0W4ZSH1</accession>
<sequence>MDVVESGVSREFEVLSTKLVASIEKQATLEDQMHWTDAALDRAKTRISELEMAQRDCVERMANVLQEKRGAEEETQALMTRLVEETRLRGQAEAEKQAIEKELEDLTKTLFEEANQMVTAAQHERDRAERRSMQLQAQLEEAEKLQKSQQKQLEELKGLLHAVTGSAAGALRTGENGEEKGGKRVRRVFRSDIAAFQEFQAFFSTVNVQKRGGEQGGEGQSVQTAQNGQNGGNGGGGGLGGPVRVSSPSFFGLGSPTGTSSFRDWKFIKRCIYEDIEPTLRLDSAPGLSWLARRTMFSAILEGQLVIEPGKVGKGGIICSLCGNSCTEEGNRRVHRFRTSEAQNTMKFYYLCGYCLRRVRSVCDFAGFLRQLRDGVWRAEGDGEGIKAWEETVRLREVMFWSRVGAIEGVEVATEERQQKRVGAVKELYRVYRVYGMSKAYILFSRGTSVRVSRKDYVYGRRLSGLNGIEVDCTQGLRINKVTNKVVDIVFG</sequence>
<gene>
    <name evidence="5" type="ORF">T551_01401</name>
</gene>
<dbReference type="InterPro" id="IPR040351">
    <property type="entry name" value="RAB3IL/RAB3IP/Sec2"/>
</dbReference>
<dbReference type="AlphaFoldDB" id="A0A0W4ZSH1"/>
<feature type="compositionally biased region" description="Gly residues" evidence="3">
    <location>
        <begin position="229"/>
        <end position="241"/>
    </location>
</feature>
<dbReference type="Proteomes" id="UP000053447">
    <property type="component" value="Unassembled WGS sequence"/>
</dbReference>
<evidence type="ECO:0000256" key="1">
    <source>
        <dbReference type="ARBA" id="ARBA00023054"/>
    </source>
</evidence>
<dbReference type="GO" id="GO:0070319">
    <property type="term" value="C:Golgi to plasma membrane transport vesicle"/>
    <property type="evidence" value="ECO:0007669"/>
    <property type="project" value="TreeGrafter"/>
</dbReference>
<dbReference type="VEuPathDB" id="FungiDB:T551_01401"/>
<evidence type="ECO:0000313" key="6">
    <source>
        <dbReference type="Proteomes" id="UP000053447"/>
    </source>
</evidence>
<dbReference type="PANTHER" id="PTHR14430">
    <property type="entry name" value="RABIN3-RELATED"/>
    <property type="match status" value="1"/>
</dbReference>
<keyword evidence="6" id="KW-1185">Reference proteome</keyword>
<protein>
    <recommendedName>
        <fullName evidence="4">GDP/GTP exchange factor Sec2 N-terminal domain-containing protein</fullName>
    </recommendedName>
</protein>
<comment type="caution">
    <text evidence="5">The sequence shown here is derived from an EMBL/GenBank/DDBJ whole genome shotgun (WGS) entry which is preliminary data.</text>
</comment>
<feature type="domain" description="GDP/GTP exchange factor Sec2 N-terminal" evidence="4">
    <location>
        <begin position="26"/>
        <end position="163"/>
    </location>
</feature>
<keyword evidence="1 2" id="KW-0175">Coiled coil</keyword>
<dbReference type="GO" id="GO:0051286">
    <property type="term" value="C:cell tip"/>
    <property type="evidence" value="ECO:0007669"/>
    <property type="project" value="TreeGrafter"/>
</dbReference>
<dbReference type="RefSeq" id="XP_018230319.1">
    <property type="nucleotide sequence ID" value="XM_018373664.1"/>
</dbReference>
<dbReference type="Pfam" id="PF06428">
    <property type="entry name" value="Sec2p"/>
    <property type="match status" value="1"/>
</dbReference>
<dbReference type="CDD" id="cd21044">
    <property type="entry name" value="Rab11BD_RAB3IP_like"/>
    <property type="match status" value="1"/>
</dbReference>
<dbReference type="Pfam" id="PF25555">
    <property type="entry name" value="RAB3A-like_C"/>
    <property type="match status" value="1"/>
</dbReference>
<evidence type="ECO:0000256" key="2">
    <source>
        <dbReference type="SAM" id="Coils"/>
    </source>
</evidence>
<dbReference type="EMBL" id="LFWA01000005">
    <property type="protein sequence ID" value="KTW31329.1"/>
    <property type="molecule type" value="Genomic_DNA"/>
</dbReference>
<dbReference type="Gene3D" id="6.10.140.910">
    <property type="match status" value="1"/>
</dbReference>
<reference evidence="5" key="1">
    <citation type="submission" date="2015-06" db="EMBL/GenBank/DDBJ databases">
        <title>Mechanisms of Adaptation to a Mammalian Host Environment by Pneumocystis, an Opportunistic Pathogen of Immunosuppressed Patients.</title>
        <authorList>
            <consortium name="The Broad Institute Genomics Platform"/>
            <person name="Cuomo C.A."/>
            <person name="Ma L."/>
            <person name="Huang D.W."/>
            <person name="Kutty G."/>
            <person name="Bishop L."/>
            <person name="Fantoni G."/>
            <person name="Sherman B.T."/>
            <person name="Jiao X."/>
            <person name="Hu X."/>
            <person name="Yang J."/>
            <person name="Jones K."/>
            <person name="Raley C."/>
            <person name="Stephens R."/>
            <person name="Lempicki R.A."/>
            <person name="Kovacs J.A."/>
            <person name="Chen Z."/>
            <person name="Abouelleil A."/>
            <person name="Goldberg J."/>
            <person name="Priest M."/>
            <person name="Saif S."/>
            <person name="Sykes S."/>
            <person name="Young S."/>
            <person name="Zeng Q."/>
            <person name="Wortman J."/>
            <person name="Nusbaum C."/>
            <person name="Birren B."/>
            <person name="Gabriel S."/>
            <person name="Lander E."/>
        </authorList>
    </citation>
    <scope>NUCLEOTIDE SEQUENCE [LARGE SCALE GENOMIC DNA]</scope>
    <source>
        <strain evidence="5">RU7</strain>
    </source>
</reference>
<dbReference type="STRING" id="1408657.A0A0W4ZSH1"/>
<evidence type="ECO:0000313" key="5">
    <source>
        <dbReference type="EMBL" id="KTW31329.1"/>
    </source>
</evidence>
<dbReference type="GO" id="GO:0006887">
    <property type="term" value="P:exocytosis"/>
    <property type="evidence" value="ECO:0007669"/>
    <property type="project" value="TreeGrafter"/>
</dbReference>